<proteinExistence type="predicted"/>
<dbReference type="PRINTS" id="PR00633">
    <property type="entry name" value="RCCNDNSATION"/>
</dbReference>
<dbReference type="SUPFAM" id="SSF50985">
    <property type="entry name" value="RCC1/BLIP-II"/>
    <property type="match status" value="1"/>
</dbReference>
<dbReference type="PANTHER" id="PTHR22870:SF408">
    <property type="entry name" value="OS09G0560450 PROTEIN"/>
    <property type="match status" value="1"/>
</dbReference>
<dbReference type="InterPro" id="IPR009091">
    <property type="entry name" value="RCC1/BLIP-II"/>
</dbReference>
<protein>
    <submittedName>
        <fullName evidence="3">Putative e3 ubiquitin-protein ligase herc3</fullName>
    </submittedName>
</protein>
<feature type="repeat" description="RCC1" evidence="2">
    <location>
        <begin position="51"/>
        <end position="103"/>
    </location>
</feature>
<dbReference type="AlphaFoldDB" id="A0A0M0LPB1"/>
<feature type="repeat" description="RCC1" evidence="2">
    <location>
        <begin position="1"/>
        <end position="50"/>
    </location>
</feature>
<evidence type="ECO:0000256" key="1">
    <source>
        <dbReference type="ARBA" id="ARBA00022737"/>
    </source>
</evidence>
<dbReference type="EMBL" id="JWZX01000460">
    <property type="protein sequence ID" value="KOO52905.1"/>
    <property type="molecule type" value="Genomic_DNA"/>
</dbReference>
<dbReference type="Pfam" id="PF00415">
    <property type="entry name" value="RCC1"/>
    <property type="match status" value="2"/>
</dbReference>
<dbReference type="OrthoDB" id="61110at2759"/>
<dbReference type="PROSITE" id="PS50012">
    <property type="entry name" value="RCC1_3"/>
    <property type="match status" value="3"/>
</dbReference>
<reference evidence="4" key="1">
    <citation type="journal article" date="2015" name="PLoS Genet.">
        <title>Genome Sequence and Transcriptome Analyses of Chrysochromulina tobin: Metabolic Tools for Enhanced Algal Fitness in the Prominent Order Prymnesiales (Haptophyceae).</title>
        <authorList>
            <person name="Hovde B.T."/>
            <person name="Deodato C.R."/>
            <person name="Hunsperger H.M."/>
            <person name="Ryken S.A."/>
            <person name="Yost W."/>
            <person name="Jha R.K."/>
            <person name="Patterson J."/>
            <person name="Monnat R.J. Jr."/>
            <person name="Barlow S.B."/>
            <person name="Starkenburg S.R."/>
            <person name="Cattolico R.A."/>
        </authorList>
    </citation>
    <scope>NUCLEOTIDE SEQUENCE</scope>
    <source>
        <strain evidence="4">CCMP291</strain>
    </source>
</reference>
<dbReference type="Proteomes" id="UP000037460">
    <property type="component" value="Unassembled WGS sequence"/>
</dbReference>
<evidence type="ECO:0000256" key="2">
    <source>
        <dbReference type="PROSITE-ProRule" id="PRU00235"/>
    </source>
</evidence>
<gene>
    <name evidence="3" type="ORF">Ctob_013270</name>
</gene>
<organism evidence="3 4">
    <name type="scientific">Chrysochromulina tobinii</name>
    <dbReference type="NCBI Taxonomy" id="1460289"/>
    <lineage>
        <taxon>Eukaryota</taxon>
        <taxon>Haptista</taxon>
        <taxon>Haptophyta</taxon>
        <taxon>Prymnesiophyceae</taxon>
        <taxon>Prymnesiales</taxon>
        <taxon>Chrysochromulinaceae</taxon>
        <taxon>Chrysochromulina</taxon>
    </lineage>
</organism>
<sequence>MLYTWGRGRHGVLGHGDDERDVELPRLVSAAPRLKQIACGELHCVGLATDGGVFTWGCGLMGALGHGELGTCHVPTPVAGLRKAGPMIEVAAGRSHSLALSASGDVYSWGMYAGMAADCEPEPRRQPDLGGHVRAIGSGDEYCAALTAEGAVASPGP</sequence>
<dbReference type="PROSITE" id="PS00626">
    <property type="entry name" value="RCC1_2"/>
    <property type="match status" value="1"/>
</dbReference>
<keyword evidence="1" id="KW-0677">Repeat</keyword>
<accession>A0A0M0LPB1</accession>
<dbReference type="InterPro" id="IPR000408">
    <property type="entry name" value="Reg_chr_condens"/>
</dbReference>
<comment type="caution">
    <text evidence="3">The sequence shown here is derived from an EMBL/GenBank/DDBJ whole genome shotgun (WGS) entry which is preliminary data.</text>
</comment>
<dbReference type="InterPro" id="IPR051210">
    <property type="entry name" value="Ub_ligase/GEF_domain"/>
</dbReference>
<evidence type="ECO:0000313" key="3">
    <source>
        <dbReference type="EMBL" id="KOO52905.1"/>
    </source>
</evidence>
<evidence type="ECO:0000313" key="4">
    <source>
        <dbReference type="Proteomes" id="UP000037460"/>
    </source>
</evidence>
<dbReference type="PANTHER" id="PTHR22870">
    <property type="entry name" value="REGULATOR OF CHROMOSOME CONDENSATION"/>
    <property type="match status" value="1"/>
</dbReference>
<name>A0A0M0LPB1_9EUKA</name>
<feature type="repeat" description="RCC1" evidence="2">
    <location>
        <begin position="104"/>
        <end position="149"/>
    </location>
</feature>
<keyword evidence="4" id="KW-1185">Reference proteome</keyword>
<dbReference type="Gene3D" id="2.130.10.30">
    <property type="entry name" value="Regulator of chromosome condensation 1/beta-lactamase-inhibitor protein II"/>
    <property type="match status" value="1"/>
</dbReference>